<comment type="caution">
    <text evidence="1">The sequence shown here is derived from an EMBL/GenBank/DDBJ whole genome shotgun (WGS) entry which is preliminary data.</text>
</comment>
<organism evidence="1 2">
    <name type="scientific">Caerostris darwini</name>
    <dbReference type="NCBI Taxonomy" id="1538125"/>
    <lineage>
        <taxon>Eukaryota</taxon>
        <taxon>Metazoa</taxon>
        <taxon>Ecdysozoa</taxon>
        <taxon>Arthropoda</taxon>
        <taxon>Chelicerata</taxon>
        <taxon>Arachnida</taxon>
        <taxon>Araneae</taxon>
        <taxon>Araneomorphae</taxon>
        <taxon>Entelegynae</taxon>
        <taxon>Araneoidea</taxon>
        <taxon>Araneidae</taxon>
        <taxon>Caerostris</taxon>
    </lineage>
</organism>
<dbReference type="EMBL" id="BPLQ01007428">
    <property type="protein sequence ID" value="GIY30090.1"/>
    <property type="molecule type" value="Genomic_DNA"/>
</dbReference>
<evidence type="ECO:0000313" key="2">
    <source>
        <dbReference type="Proteomes" id="UP001054837"/>
    </source>
</evidence>
<reference evidence="1 2" key="1">
    <citation type="submission" date="2021-06" db="EMBL/GenBank/DDBJ databases">
        <title>Caerostris darwini draft genome.</title>
        <authorList>
            <person name="Kono N."/>
            <person name="Arakawa K."/>
        </authorList>
    </citation>
    <scope>NUCLEOTIDE SEQUENCE [LARGE SCALE GENOMIC DNA]</scope>
</reference>
<evidence type="ECO:0000313" key="1">
    <source>
        <dbReference type="EMBL" id="GIY30090.1"/>
    </source>
</evidence>
<sequence>MTARNGETFHIRIECIRGDLLGMELYEISQLRSIVPFQRSFDFLEDPHPLPSHPSITAEQIGKGVEALPDLDGFQVAGQSGPMCHATKGEYGIIPTLRSTRPLVFLSEFLIVWPGNRRSFVLLFELMDTSIRLRVVHIPASPSLGISSAGTLDSHLFSACRL</sequence>
<protein>
    <submittedName>
        <fullName evidence="1">Uncharacterized protein</fullName>
    </submittedName>
</protein>
<dbReference type="Proteomes" id="UP001054837">
    <property type="component" value="Unassembled WGS sequence"/>
</dbReference>
<gene>
    <name evidence="1" type="ORF">CDAR_46941</name>
</gene>
<dbReference type="AlphaFoldDB" id="A0AAV4S7F6"/>
<keyword evidence="2" id="KW-1185">Reference proteome</keyword>
<accession>A0AAV4S7F6</accession>
<proteinExistence type="predicted"/>
<name>A0AAV4S7F6_9ARAC</name>